<protein>
    <recommendedName>
        <fullName evidence="4">Aspartate-semialdehyde dehydrogenase</fullName>
    </recommendedName>
</protein>
<sequence length="124" mass="13846">MLPPLIPLSAAPVTAQQDPVKPTPDIPPVTPVQPSSSESTINMGERDPEQALLLLREEQRRQQRRRRDRRTADRHPDLAEDTPNEPQHAGPAMPGDYLNADNTVPVVPIIDDEPRQGLWVDLKV</sequence>
<feature type="compositionally biased region" description="Polar residues" evidence="1">
    <location>
        <begin position="32"/>
        <end position="42"/>
    </location>
</feature>
<feature type="compositionally biased region" description="Basic and acidic residues" evidence="1">
    <location>
        <begin position="44"/>
        <end position="61"/>
    </location>
</feature>
<evidence type="ECO:0008006" key="4">
    <source>
        <dbReference type="Google" id="ProtNLM"/>
    </source>
</evidence>
<name>A0A1G8CI68_9PSED</name>
<dbReference type="RefSeq" id="WP_074753096.1">
    <property type="nucleotide sequence ID" value="NZ_FNCO01000006.1"/>
</dbReference>
<accession>A0A1G8CI68</accession>
<dbReference type="EMBL" id="FNCO01000006">
    <property type="protein sequence ID" value="SDH45108.1"/>
    <property type="molecule type" value="Genomic_DNA"/>
</dbReference>
<keyword evidence="3" id="KW-1185">Reference proteome</keyword>
<evidence type="ECO:0000313" key="3">
    <source>
        <dbReference type="Proteomes" id="UP000182894"/>
    </source>
</evidence>
<dbReference type="AlphaFoldDB" id="A0A1G8CI68"/>
<dbReference type="OrthoDB" id="7028109at2"/>
<gene>
    <name evidence="2" type="ORF">SAMN05216605_106254</name>
</gene>
<reference evidence="3" key="1">
    <citation type="submission" date="2016-10" db="EMBL/GenBank/DDBJ databases">
        <authorList>
            <person name="Varghese N."/>
            <person name="Submissions S."/>
        </authorList>
    </citation>
    <scope>NUCLEOTIDE SEQUENCE [LARGE SCALE GENOMIC DNA]</scope>
    <source>
        <strain evidence="3">ATCC 700689</strain>
    </source>
</reference>
<feature type="compositionally biased region" description="Pro residues" evidence="1">
    <location>
        <begin position="21"/>
        <end position="31"/>
    </location>
</feature>
<evidence type="ECO:0000313" key="2">
    <source>
        <dbReference type="EMBL" id="SDH45108.1"/>
    </source>
</evidence>
<feature type="region of interest" description="Disordered" evidence="1">
    <location>
        <begin position="1"/>
        <end position="100"/>
    </location>
</feature>
<organism evidence="2 3">
    <name type="scientific">Pseudomonas abietaniphila</name>
    <dbReference type="NCBI Taxonomy" id="89065"/>
    <lineage>
        <taxon>Bacteria</taxon>
        <taxon>Pseudomonadati</taxon>
        <taxon>Pseudomonadota</taxon>
        <taxon>Gammaproteobacteria</taxon>
        <taxon>Pseudomonadales</taxon>
        <taxon>Pseudomonadaceae</taxon>
        <taxon>Pseudomonas</taxon>
    </lineage>
</organism>
<dbReference type="Proteomes" id="UP000182894">
    <property type="component" value="Unassembled WGS sequence"/>
</dbReference>
<proteinExistence type="predicted"/>
<dbReference type="STRING" id="89065.SAMN05216605_106254"/>
<evidence type="ECO:0000256" key="1">
    <source>
        <dbReference type="SAM" id="MobiDB-lite"/>
    </source>
</evidence>